<protein>
    <recommendedName>
        <fullName evidence="2">Tagatose-bisphosphate aldolase</fullName>
    </recommendedName>
</protein>
<dbReference type="Pfam" id="PF08013">
    <property type="entry name" value="GatZ_KbaZ-like"/>
    <property type="match status" value="1"/>
</dbReference>
<gene>
    <name evidence="1" type="ORF">ENQ20_18615</name>
</gene>
<comment type="caution">
    <text evidence="1">The sequence shown here is derived from an EMBL/GenBank/DDBJ whole genome shotgun (WGS) entry which is preliminary data.</text>
</comment>
<dbReference type="SUPFAM" id="SSF51569">
    <property type="entry name" value="Aldolase"/>
    <property type="match status" value="1"/>
</dbReference>
<dbReference type="InterPro" id="IPR013785">
    <property type="entry name" value="Aldolase_TIM"/>
</dbReference>
<dbReference type="GO" id="GO:0005975">
    <property type="term" value="P:carbohydrate metabolic process"/>
    <property type="evidence" value="ECO:0007669"/>
    <property type="project" value="InterPro"/>
</dbReference>
<organism evidence="1">
    <name type="scientific">Caldilinea aerophila</name>
    <dbReference type="NCBI Taxonomy" id="133453"/>
    <lineage>
        <taxon>Bacteria</taxon>
        <taxon>Bacillati</taxon>
        <taxon>Chloroflexota</taxon>
        <taxon>Caldilineae</taxon>
        <taxon>Caldilineales</taxon>
        <taxon>Caldilineaceae</taxon>
        <taxon>Caldilinea</taxon>
    </lineage>
</organism>
<dbReference type="Gene3D" id="3.20.20.70">
    <property type="entry name" value="Aldolase class I"/>
    <property type="match status" value="1"/>
</dbReference>
<evidence type="ECO:0008006" key="2">
    <source>
        <dbReference type="Google" id="ProtNLM"/>
    </source>
</evidence>
<proteinExistence type="predicted"/>
<reference evidence="1" key="1">
    <citation type="journal article" date="2020" name="mSystems">
        <title>Genome- and Community-Level Interaction Insights into Carbon Utilization and Element Cycling Functions of Hydrothermarchaeota in Hydrothermal Sediment.</title>
        <authorList>
            <person name="Zhou Z."/>
            <person name="Liu Y."/>
            <person name="Xu W."/>
            <person name="Pan J."/>
            <person name="Luo Z.H."/>
            <person name="Li M."/>
        </authorList>
    </citation>
    <scope>NUCLEOTIDE SEQUENCE [LARGE SCALE GENOMIC DNA]</scope>
    <source>
        <strain evidence="1">SpSt-289</strain>
    </source>
</reference>
<evidence type="ECO:0000313" key="1">
    <source>
        <dbReference type="EMBL" id="HDX33474.1"/>
    </source>
</evidence>
<name>A0A7C1FKW7_9CHLR</name>
<dbReference type="EMBL" id="DSMG01000193">
    <property type="protein sequence ID" value="HDX33474.1"/>
    <property type="molecule type" value="Genomic_DNA"/>
</dbReference>
<sequence>MSTLRRIILRLIELRERERIHLTLLAVCPNSAAVLEAAVKVAARCHTPMLFAATLNQVDRDGGYTGWTPAQFVAEMRRYAVRYGCTVPLYPCLDHGGPWLKDRHAQEKLPLDQAMHEVKLSLTACLEAGYALLHIDPTVDRTLPPGEAPLVPIVVERTVELIEHAEQERQRLNRPAVAYEVGTEEVHGGLVNFDNFVAFLDLLKARLEQRALMHAWPAFVVAQVGTDLHTTYFDPSAAQRLSEIVRPTGALLKGHYTDWVENPADYPRVGMGGANVGPEFTAAEFEALEALEQREQRLCANRKLQPACFLAALEEAVVASDRWRKWLQPDEIGKPFAELTPARRRWLVQTGARYVWTAPKVIAAREQLYAHLSLVQADPHAYVVESVARSIERYIDAFNLYDAATLLG</sequence>
<dbReference type="Gene3D" id="1.10.400.20">
    <property type="entry name" value="putative tagatose 6-phosphate kinase domain like"/>
    <property type="match status" value="1"/>
</dbReference>
<accession>A0A7C1FKW7</accession>
<dbReference type="AlphaFoldDB" id="A0A7C1FKW7"/>
<dbReference type="InterPro" id="IPR012062">
    <property type="entry name" value="GatZ/KbaZ-like"/>
</dbReference>